<dbReference type="SMART" id="SM00534">
    <property type="entry name" value="MUTSac"/>
    <property type="match status" value="1"/>
</dbReference>
<feature type="coiled-coil region" evidence="10">
    <location>
        <begin position="469"/>
        <end position="496"/>
    </location>
</feature>
<dbReference type="InterPro" id="IPR000432">
    <property type="entry name" value="DNA_mismatch_repair_MutS_C"/>
</dbReference>
<organism evidence="12">
    <name type="scientific">Rhipicephalus appendiculatus</name>
    <name type="common">Brown ear tick</name>
    <dbReference type="NCBI Taxonomy" id="34631"/>
    <lineage>
        <taxon>Eukaryota</taxon>
        <taxon>Metazoa</taxon>
        <taxon>Ecdysozoa</taxon>
        <taxon>Arthropoda</taxon>
        <taxon>Chelicerata</taxon>
        <taxon>Arachnida</taxon>
        <taxon>Acari</taxon>
        <taxon>Parasitiformes</taxon>
        <taxon>Ixodida</taxon>
        <taxon>Ixodoidea</taxon>
        <taxon>Ixodidae</taxon>
        <taxon>Rhipicephalinae</taxon>
        <taxon>Rhipicephalus</taxon>
        <taxon>Rhipicephalus</taxon>
    </lineage>
</organism>
<comment type="similarity">
    <text evidence="2 9">Belongs to the DNA mismatch repair MutS family.</text>
</comment>
<dbReference type="SUPFAM" id="SSF52540">
    <property type="entry name" value="P-loop containing nucleoside triphosphate hydrolases"/>
    <property type="match status" value="1"/>
</dbReference>
<evidence type="ECO:0000256" key="8">
    <source>
        <dbReference type="ARBA" id="ARBA00023242"/>
    </source>
</evidence>
<dbReference type="InterPro" id="IPR007695">
    <property type="entry name" value="DNA_mismatch_repair_MutS-lik_N"/>
</dbReference>
<evidence type="ECO:0000313" key="12">
    <source>
        <dbReference type="EMBL" id="JAP78470.1"/>
    </source>
</evidence>
<evidence type="ECO:0000259" key="11">
    <source>
        <dbReference type="PROSITE" id="PS00486"/>
    </source>
</evidence>
<comment type="function">
    <text evidence="9">Component of the post-replicative DNA mismatch repair system (MMR).</text>
</comment>
<evidence type="ECO:0000256" key="5">
    <source>
        <dbReference type="ARBA" id="ARBA00022840"/>
    </source>
</evidence>
<dbReference type="GO" id="GO:0006312">
    <property type="term" value="P:mitotic recombination"/>
    <property type="evidence" value="ECO:0007669"/>
    <property type="project" value="TreeGrafter"/>
</dbReference>
<accession>A0A131YJ38</accession>
<keyword evidence="5" id="KW-0067">ATP-binding</keyword>
<feature type="domain" description="DNA mismatch repair proteins mutS family" evidence="11">
    <location>
        <begin position="742"/>
        <end position="758"/>
    </location>
</feature>
<dbReference type="GO" id="GO:0005524">
    <property type="term" value="F:ATP binding"/>
    <property type="evidence" value="ECO:0007669"/>
    <property type="project" value="UniProtKB-KW"/>
</dbReference>
<dbReference type="InterPro" id="IPR016151">
    <property type="entry name" value="DNA_mismatch_repair_MutS_N"/>
</dbReference>
<keyword evidence="6 9" id="KW-0238">DNA-binding</keyword>
<dbReference type="InterPro" id="IPR007860">
    <property type="entry name" value="DNA_mmatch_repair_MutS_con_dom"/>
</dbReference>
<comment type="subcellular location">
    <subcellularLocation>
        <location evidence="1">Nucleus</location>
    </subcellularLocation>
</comment>
<dbReference type="PANTHER" id="PTHR11361:SF35">
    <property type="entry name" value="DNA MISMATCH REPAIR PROTEIN MSH2"/>
    <property type="match status" value="1"/>
</dbReference>
<evidence type="ECO:0000256" key="9">
    <source>
        <dbReference type="RuleBase" id="RU003756"/>
    </source>
</evidence>
<evidence type="ECO:0000256" key="4">
    <source>
        <dbReference type="ARBA" id="ARBA00022763"/>
    </source>
</evidence>
<dbReference type="InterPro" id="IPR036187">
    <property type="entry name" value="DNA_mismatch_repair_MutS_sf"/>
</dbReference>
<dbReference type="FunFam" id="3.40.50.300:FF:005021">
    <property type="entry name" value="Predicted protein"/>
    <property type="match status" value="1"/>
</dbReference>
<name>A0A131YJ38_RHIAP</name>
<dbReference type="Gene3D" id="1.10.1420.10">
    <property type="match status" value="2"/>
</dbReference>
<evidence type="ECO:0000256" key="3">
    <source>
        <dbReference type="ARBA" id="ARBA00022741"/>
    </source>
</evidence>
<dbReference type="Pfam" id="PF01624">
    <property type="entry name" value="MutS_I"/>
    <property type="match status" value="1"/>
</dbReference>
<evidence type="ECO:0000256" key="7">
    <source>
        <dbReference type="ARBA" id="ARBA00023204"/>
    </source>
</evidence>
<dbReference type="SUPFAM" id="SSF48334">
    <property type="entry name" value="DNA repair protein MutS, domain III"/>
    <property type="match status" value="1"/>
</dbReference>
<dbReference type="InterPro" id="IPR027417">
    <property type="entry name" value="P-loop_NTPase"/>
</dbReference>
<dbReference type="Pfam" id="PF05188">
    <property type="entry name" value="MutS_II"/>
    <property type="match status" value="1"/>
</dbReference>
<evidence type="ECO:0000256" key="10">
    <source>
        <dbReference type="SAM" id="Coils"/>
    </source>
</evidence>
<dbReference type="SMART" id="SM00533">
    <property type="entry name" value="MUTSd"/>
    <property type="match status" value="1"/>
</dbReference>
<dbReference type="NCBIfam" id="NF003810">
    <property type="entry name" value="PRK05399.1"/>
    <property type="match status" value="1"/>
</dbReference>
<dbReference type="Pfam" id="PF00488">
    <property type="entry name" value="MutS_V"/>
    <property type="match status" value="1"/>
</dbReference>
<dbReference type="Gene3D" id="3.40.50.300">
    <property type="entry name" value="P-loop containing nucleotide triphosphate hydrolases"/>
    <property type="match status" value="1"/>
</dbReference>
<keyword evidence="7 9" id="KW-0234">DNA repair</keyword>
<reference evidence="12" key="1">
    <citation type="journal article" date="2016" name="Ticks Tick Borne Dis.">
        <title>De novo assembly and annotation of the salivary gland transcriptome of Rhipicephalus appendiculatus male and female ticks during blood feeding.</title>
        <authorList>
            <person name="de Castro M.H."/>
            <person name="de Klerk D."/>
            <person name="Pienaar R."/>
            <person name="Latif A.A."/>
            <person name="Rees D.J."/>
            <person name="Mans B.J."/>
        </authorList>
    </citation>
    <scope>NUCLEOTIDE SEQUENCE</scope>
    <source>
        <tissue evidence="12">Salivary glands</tissue>
    </source>
</reference>
<evidence type="ECO:0000256" key="6">
    <source>
        <dbReference type="ARBA" id="ARBA00023125"/>
    </source>
</evidence>
<dbReference type="GO" id="GO:0006298">
    <property type="term" value="P:mismatch repair"/>
    <property type="evidence" value="ECO:0007669"/>
    <property type="project" value="InterPro"/>
</dbReference>
<dbReference type="InterPro" id="IPR045076">
    <property type="entry name" value="MutS"/>
</dbReference>
<dbReference type="EMBL" id="GEDV01010087">
    <property type="protein sequence ID" value="JAP78470.1"/>
    <property type="molecule type" value="Transcribed_RNA"/>
</dbReference>
<dbReference type="PROSITE" id="PS00486">
    <property type="entry name" value="DNA_MISMATCH_REPAIR_2"/>
    <property type="match status" value="1"/>
</dbReference>
<dbReference type="Pfam" id="PF05192">
    <property type="entry name" value="MutS_III"/>
    <property type="match status" value="1"/>
</dbReference>
<evidence type="ECO:0000256" key="2">
    <source>
        <dbReference type="ARBA" id="ARBA00006271"/>
    </source>
</evidence>
<dbReference type="GO" id="GO:0030983">
    <property type="term" value="F:mismatched DNA binding"/>
    <property type="evidence" value="ECO:0007669"/>
    <property type="project" value="InterPro"/>
</dbReference>
<evidence type="ECO:0000256" key="1">
    <source>
        <dbReference type="ARBA" id="ARBA00004123"/>
    </source>
</evidence>
<dbReference type="Pfam" id="PF05190">
    <property type="entry name" value="MutS_IV"/>
    <property type="match status" value="1"/>
</dbReference>
<dbReference type="PIRSF" id="PIRSF005813">
    <property type="entry name" value="MSH2"/>
    <property type="match status" value="1"/>
</dbReference>
<keyword evidence="10" id="KW-0175">Coiled coil</keyword>
<proteinExistence type="inferred from homology"/>
<sequence>MAELLPNVDIAEVEKDPGFLKYLKSLPEKPATTFRFFDRNDYYTVHGPDAEYVCREMYRSMSALKYLGSGESRVASVCVSQRSYENLLSELLLIKHYRVEVYRNAAARGSASWSLAIQASPGNLAPLEDVLFGGATGGLSQSKGVLAVSVHTNQQTLGIAYGDAVLQQLTVAEFVDDEHFSNLSTVLAQLSPQECLLSATDAKRLPELKALLERSGALVNETKTGDFNSKEIAQDLSCLLQPSQLPQGQASMLPELDLKVAMDALAAVIKFLNLTSCAEHLGCLRLCTFEFGQFVRLNSAAIRALAVLPADGEGSKAASEPSLLRFLNRCRTVGGQRMLSQWLRQPLCDLNRIEERLDLVSLLVDDWELRQSLHEQMLRQFPDLLRLSRKLHKQRVSLQELYKMYQCLQVLPKLREALTKASGSHKSPLLGAIFAAPIQDLEGDFTKFLEMVETTLDFEAIEQGDYLVKPDFDDELRALHEELEKVKSECEGYLRKAAKDLGLEAAKTIKLETSKDLGYYFRVTRKEEPALRSRKGYTTIDTKQNGVRFRNGALTEANERFLGSRKAYDRAQEGIAKMIVEIAAGYWEPLQQLSEVISHLDVLVGFAVAAVSAAGKPFVRPTMRPKGSGVIQMTALRHPLVEAQGDVLFIPNDVELRKGSSSCYIITGPNMGGKSTYIRSVALAVLMAQVGSFVPCDSAELTIVDAVLTRIGAGDQQLKGVSTFMAEMLESAHILRNATADSLVVIDELGRGTSTYDGYGLAWAISEQLAKGVDAFCLFATHFHELTELAAEVPCVHNVHVTADVSEDSFILLYKVKPGVCSQSFGIEVAKLAHFPEHVLKEARQVLSQYEAATAKAEEETKMEH</sequence>
<dbReference type="PANTHER" id="PTHR11361">
    <property type="entry name" value="DNA MISMATCH REPAIR PROTEIN MUTS FAMILY MEMBER"/>
    <property type="match status" value="1"/>
</dbReference>
<keyword evidence="4 9" id="KW-0227">DNA damage</keyword>
<dbReference type="InterPro" id="IPR036678">
    <property type="entry name" value="MutS_con_dom_sf"/>
</dbReference>
<keyword evidence="8" id="KW-0539">Nucleus</keyword>
<dbReference type="FunFam" id="1.10.1420.10:FF:000003">
    <property type="entry name" value="DNA mismatch repair protein"/>
    <property type="match status" value="1"/>
</dbReference>
<dbReference type="GO" id="GO:0140664">
    <property type="term" value="F:ATP-dependent DNA damage sensor activity"/>
    <property type="evidence" value="ECO:0007669"/>
    <property type="project" value="InterPro"/>
</dbReference>
<dbReference type="Gene3D" id="3.30.420.110">
    <property type="entry name" value="MutS, connector domain"/>
    <property type="match status" value="1"/>
</dbReference>
<dbReference type="Gene3D" id="3.40.1170.10">
    <property type="entry name" value="DNA repair protein MutS, domain I"/>
    <property type="match status" value="1"/>
</dbReference>
<dbReference type="AlphaFoldDB" id="A0A131YJ38"/>
<keyword evidence="3 9" id="KW-0547">Nucleotide-binding</keyword>
<dbReference type="InterPro" id="IPR007696">
    <property type="entry name" value="DNA_mismatch_repair_MutS_core"/>
</dbReference>
<protein>
    <submittedName>
        <fullName evidence="12">DNA mismatch repair protein MSH2</fullName>
    </submittedName>
</protein>
<dbReference type="InterPro" id="IPR011184">
    <property type="entry name" value="DNA_mismatch_repair_Msh2"/>
</dbReference>
<dbReference type="GO" id="GO:0032301">
    <property type="term" value="C:MutSalpha complex"/>
    <property type="evidence" value="ECO:0007669"/>
    <property type="project" value="TreeGrafter"/>
</dbReference>
<dbReference type="InterPro" id="IPR007861">
    <property type="entry name" value="DNA_mismatch_repair_MutS_clamp"/>
</dbReference>